<dbReference type="Gene3D" id="1.10.555.10">
    <property type="entry name" value="Rho GTPase activation protein"/>
    <property type="match status" value="1"/>
</dbReference>
<feature type="compositionally biased region" description="Low complexity" evidence="1">
    <location>
        <begin position="247"/>
        <end position="257"/>
    </location>
</feature>
<feature type="compositionally biased region" description="Low complexity" evidence="1">
    <location>
        <begin position="205"/>
        <end position="236"/>
    </location>
</feature>
<evidence type="ECO:0000259" key="3">
    <source>
        <dbReference type="PROSITE" id="PS50238"/>
    </source>
</evidence>
<comment type="caution">
    <text evidence="4">The sequence shown here is derived from an EMBL/GenBank/DDBJ whole genome shotgun (WGS) entry which is preliminary data.</text>
</comment>
<dbReference type="Gene3D" id="1.20.1270.60">
    <property type="entry name" value="Arfaptin homology (AH) domain/BAR domain"/>
    <property type="match status" value="2"/>
</dbReference>
<dbReference type="GO" id="GO:0005096">
    <property type="term" value="F:GTPase activator activity"/>
    <property type="evidence" value="ECO:0007669"/>
    <property type="project" value="TreeGrafter"/>
</dbReference>
<dbReference type="GO" id="GO:0007010">
    <property type="term" value="P:cytoskeleton organization"/>
    <property type="evidence" value="ECO:0007669"/>
    <property type="project" value="TreeGrafter"/>
</dbReference>
<dbReference type="InterPro" id="IPR000591">
    <property type="entry name" value="DEP_dom"/>
</dbReference>
<feature type="region of interest" description="Disordered" evidence="1">
    <location>
        <begin position="153"/>
        <end position="295"/>
    </location>
</feature>
<dbReference type="RefSeq" id="XP_028479790.1">
    <property type="nucleotide sequence ID" value="XM_028615933.1"/>
</dbReference>
<dbReference type="SUPFAM" id="SSF48350">
    <property type="entry name" value="GTPase activation domain, GAP"/>
    <property type="match status" value="1"/>
</dbReference>
<dbReference type="EMBL" id="RSCE01000001">
    <property type="protein sequence ID" value="RSH87582.1"/>
    <property type="molecule type" value="Genomic_DNA"/>
</dbReference>
<dbReference type="InterPro" id="IPR036390">
    <property type="entry name" value="WH_DNA-bd_sf"/>
</dbReference>
<accession>A0A427Y8Y5</accession>
<dbReference type="GO" id="GO:0007264">
    <property type="term" value="P:small GTPase-mediated signal transduction"/>
    <property type="evidence" value="ECO:0007669"/>
    <property type="project" value="TreeGrafter"/>
</dbReference>
<dbReference type="GO" id="GO:0005886">
    <property type="term" value="C:plasma membrane"/>
    <property type="evidence" value="ECO:0007669"/>
    <property type="project" value="TreeGrafter"/>
</dbReference>
<feature type="domain" description="DEP" evidence="2">
    <location>
        <begin position="342"/>
        <end position="419"/>
    </location>
</feature>
<dbReference type="PROSITE" id="PS50186">
    <property type="entry name" value="DEP"/>
    <property type="match status" value="1"/>
</dbReference>
<dbReference type="Proteomes" id="UP000279236">
    <property type="component" value="Unassembled WGS sequence"/>
</dbReference>
<evidence type="ECO:0008006" key="6">
    <source>
        <dbReference type="Google" id="ProtNLM"/>
    </source>
</evidence>
<feature type="compositionally biased region" description="Polar residues" evidence="1">
    <location>
        <begin position="998"/>
        <end position="1008"/>
    </location>
</feature>
<dbReference type="OrthoDB" id="2155291at2759"/>
<evidence type="ECO:0000259" key="2">
    <source>
        <dbReference type="PROSITE" id="PS50186"/>
    </source>
</evidence>
<dbReference type="PROSITE" id="PS50238">
    <property type="entry name" value="RHOGAP"/>
    <property type="match status" value="1"/>
</dbReference>
<sequence length="1014" mass="110768">MAPVTLPPSFYSSFWTPDYRTGLDVLFRQLEAGVIDNKDISAFIEASTLSQARANHGLAVSLLEPPLGANRASTSSLQHTLLSLRAASSARGEAYRALALELEEHVLLPFNGWRQRHEDRIAAARDDLLGRGGVVGSWEKEVHRLMGARQTYQHKSRLADDSEDDAKFSTGAGAPDSYTQSPPPKHATLKRSGTVADRISEKLRLASAHSRSSSVDAASLRSPPSEPLSPTKQSSKPQPPRLQTITQGAAQQNNGAADSPSSPTQEDAFIPPEDPHGLPTMDAPPVPGKDGLLPPKNAPEQVVLFSGISLSAQAFKDLLTRFDQYLETHAALGFPLQGELNTRAVLASRERNTIIGVYQKTFSGIEVVEWLRKNVEAFGSEWDRCIDAATELHRTGHLSRIGVGRGFEPSDDTFYVLKVIPSEAMSLSTLQNSFKEMNIGSHISSPISANTTSHYTSMLRSYIPASLGPSDEPMYIRLRRDANRANEAYHASVASSEESRLDMEQRIERGLRIWEKWERERLSVVRTVLKHYEETLAKLPKRIADLQEGTALAVEAFNPDADLKALIEGSRTGPFRPRPHIFESVESEVPSVNFGIDLRRWAGDTAWRALVTQPQRPKDAIPDVLAALLQASTEIDADIATEERRKSWLYEVPLSETHQLRKVINDPHMTIEAIVEAAKKFNPPIVAGTVKLWYLELNPPVLGWEGWEDAKAIYPSIGADQERDMTSAVTSVIERLPACQLFSLNALIKHFKDLIASTKSETEDDNVYVTKLSLSTGRCLLRPQYETELTIQDRTPGLFLADLIEHYDQVFPALLEKKKVQVDRPMPHRKRTALVDQRISRSRLDQSGASLNPQELLTEQVRATAPRPESIPQAPPAIHTGVTLTDGPAPAGVTLSDGPPKFVSPPQSPTESTPRAASPISPAKAPVDDGAADSDDDEPAFEPPSETPSATLPALAAAAAGGDDALTTAAGLKRSGSQETSRLRGPRGARGPRPSASHVKSGSVSKMAQQFEGK</sequence>
<feature type="compositionally biased region" description="Acidic residues" evidence="1">
    <location>
        <begin position="930"/>
        <end position="940"/>
    </location>
</feature>
<protein>
    <recommendedName>
        <fullName evidence="6">Rho-GAP domain-containing protein</fullName>
    </recommendedName>
</protein>
<gene>
    <name evidence="4" type="ORF">EHS24_000093</name>
</gene>
<dbReference type="InterPro" id="IPR027267">
    <property type="entry name" value="AH/BAR_dom_sf"/>
</dbReference>
<dbReference type="InterPro" id="IPR008936">
    <property type="entry name" value="Rho_GTPase_activation_prot"/>
</dbReference>
<feature type="region of interest" description="Disordered" evidence="1">
    <location>
        <begin position="824"/>
        <end position="1014"/>
    </location>
</feature>
<dbReference type="PANTHER" id="PTHR23065:SF17">
    <property type="entry name" value="RHO-GTPASE-ACTIVATING PROTEIN RGD2"/>
    <property type="match status" value="1"/>
</dbReference>
<dbReference type="AlphaFoldDB" id="A0A427Y8Y5"/>
<keyword evidence="5" id="KW-1185">Reference proteome</keyword>
<feature type="compositionally biased region" description="Polar residues" evidence="1">
    <location>
        <begin position="845"/>
        <end position="857"/>
    </location>
</feature>
<feature type="compositionally biased region" description="Low complexity" evidence="1">
    <location>
        <begin position="950"/>
        <end position="972"/>
    </location>
</feature>
<name>A0A427Y8Y5_9TREE</name>
<dbReference type="SUPFAM" id="SSF46785">
    <property type="entry name" value="Winged helix' DNA-binding domain"/>
    <property type="match status" value="1"/>
</dbReference>
<proteinExistence type="predicted"/>
<organism evidence="4 5">
    <name type="scientific">Apiotrichum porosum</name>
    <dbReference type="NCBI Taxonomy" id="105984"/>
    <lineage>
        <taxon>Eukaryota</taxon>
        <taxon>Fungi</taxon>
        <taxon>Dikarya</taxon>
        <taxon>Basidiomycota</taxon>
        <taxon>Agaricomycotina</taxon>
        <taxon>Tremellomycetes</taxon>
        <taxon>Trichosporonales</taxon>
        <taxon>Trichosporonaceae</taxon>
        <taxon>Apiotrichum</taxon>
    </lineage>
</organism>
<dbReference type="SMART" id="SM00324">
    <property type="entry name" value="RhoGAP"/>
    <property type="match status" value="1"/>
</dbReference>
<evidence type="ECO:0000313" key="5">
    <source>
        <dbReference type="Proteomes" id="UP000279236"/>
    </source>
</evidence>
<dbReference type="GeneID" id="39584636"/>
<dbReference type="SUPFAM" id="SSF103657">
    <property type="entry name" value="BAR/IMD domain-like"/>
    <property type="match status" value="2"/>
</dbReference>
<dbReference type="GO" id="GO:0005737">
    <property type="term" value="C:cytoplasm"/>
    <property type="evidence" value="ECO:0007669"/>
    <property type="project" value="TreeGrafter"/>
</dbReference>
<evidence type="ECO:0000256" key="1">
    <source>
        <dbReference type="SAM" id="MobiDB-lite"/>
    </source>
</evidence>
<reference evidence="4 5" key="1">
    <citation type="submission" date="2018-11" db="EMBL/GenBank/DDBJ databases">
        <title>Genome sequence of Apiotrichum porosum DSM 27194.</title>
        <authorList>
            <person name="Aliyu H."/>
            <person name="Gorte O."/>
            <person name="Ochsenreither K."/>
        </authorList>
    </citation>
    <scope>NUCLEOTIDE SEQUENCE [LARGE SCALE GENOMIC DNA]</scope>
    <source>
        <strain evidence="4 5">DSM 27194</strain>
    </source>
</reference>
<evidence type="ECO:0000313" key="4">
    <source>
        <dbReference type="EMBL" id="RSH87582.1"/>
    </source>
</evidence>
<dbReference type="PANTHER" id="PTHR23065">
    <property type="entry name" value="PROLINE-SERINE-THREONINE PHOSPHATASE INTERACTING PROTEIN 1"/>
    <property type="match status" value="1"/>
</dbReference>
<dbReference type="GO" id="GO:0000935">
    <property type="term" value="C:division septum"/>
    <property type="evidence" value="ECO:0007669"/>
    <property type="project" value="TreeGrafter"/>
</dbReference>
<dbReference type="STRING" id="105984.A0A427Y8Y5"/>
<dbReference type="InterPro" id="IPR000198">
    <property type="entry name" value="RhoGAP_dom"/>
</dbReference>
<feature type="domain" description="Rho-GAP" evidence="3">
    <location>
        <begin position="608"/>
        <end position="811"/>
    </location>
</feature>
<dbReference type="Pfam" id="PF00620">
    <property type="entry name" value="RhoGAP"/>
    <property type="match status" value="1"/>
</dbReference>